<dbReference type="EMBL" id="QUBR01000001">
    <property type="protein sequence ID" value="REK73611.1"/>
    <property type="molecule type" value="Genomic_DNA"/>
</dbReference>
<dbReference type="RefSeq" id="WP_119703721.1">
    <property type="nucleotide sequence ID" value="NZ_JBHSOI010000001.1"/>
</dbReference>
<feature type="region of interest" description="Disordered" evidence="1">
    <location>
        <begin position="85"/>
        <end position="104"/>
    </location>
</feature>
<name>A0A371PCC9_9ACTN</name>
<organism evidence="2 3">
    <name type="scientific">Aeromicrobium endophyticum</name>
    <dbReference type="NCBI Taxonomy" id="2292704"/>
    <lineage>
        <taxon>Bacteria</taxon>
        <taxon>Bacillati</taxon>
        <taxon>Actinomycetota</taxon>
        <taxon>Actinomycetes</taxon>
        <taxon>Propionibacteriales</taxon>
        <taxon>Nocardioidaceae</taxon>
        <taxon>Aeromicrobium</taxon>
    </lineage>
</organism>
<proteinExistence type="predicted"/>
<dbReference type="OrthoDB" id="123307at2"/>
<keyword evidence="3" id="KW-1185">Reference proteome</keyword>
<evidence type="ECO:0000313" key="2">
    <source>
        <dbReference type="EMBL" id="REK73611.1"/>
    </source>
</evidence>
<gene>
    <name evidence="2" type="ORF">DX116_08775</name>
</gene>
<accession>A0A371PCC9</accession>
<dbReference type="AlphaFoldDB" id="A0A371PCC9"/>
<comment type="caution">
    <text evidence="2">The sequence shown here is derived from an EMBL/GenBank/DDBJ whole genome shotgun (WGS) entry which is preliminary data.</text>
</comment>
<reference evidence="2 3" key="1">
    <citation type="submission" date="2018-08" db="EMBL/GenBank/DDBJ databases">
        <title>Aeromicrobium sp. M2KJ-4, whole genome shotgun sequence.</title>
        <authorList>
            <person name="Tuo L."/>
        </authorList>
    </citation>
    <scope>NUCLEOTIDE SEQUENCE [LARGE SCALE GENOMIC DNA]</scope>
    <source>
        <strain evidence="2 3">M2KJ-4</strain>
    </source>
</reference>
<sequence length="104" mass="11390">MLRSVRDDLHRIIRGEADASALQRHLDGASGRPVIDGDVVMWRPDVAGTAAMGLTLVLAWTDLVTRFPGRVRRCASTDHINRLKARRHSVRASEGKVTGAHSPT</sequence>
<dbReference type="Proteomes" id="UP000265581">
    <property type="component" value="Unassembled WGS sequence"/>
</dbReference>
<evidence type="ECO:0000256" key="1">
    <source>
        <dbReference type="SAM" id="MobiDB-lite"/>
    </source>
</evidence>
<protein>
    <submittedName>
        <fullName evidence="2">Uncharacterized protein</fullName>
    </submittedName>
</protein>
<evidence type="ECO:0000313" key="3">
    <source>
        <dbReference type="Proteomes" id="UP000265581"/>
    </source>
</evidence>